<name>A0A5M3WDP3_9ACTN</name>
<dbReference type="SUPFAM" id="SSF52540">
    <property type="entry name" value="P-loop containing nucleoside triphosphate hydrolases"/>
    <property type="match status" value="1"/>
</dbReference>
<dbReference type="PANTHER" id="PTHR47691:SF3">
    <property type="entry name" value="HTH-TYPE TRANSCRIPTIONAL REGULATOR RV0890C-RELATED"/>
    <property type="match status" value="1"/>
</dbReference>
<evidence type="ECO:0000259" key="1">
    <source>
        <dbReference type="PROSITE" id="PS50043"/>
    </source>
</evidence>
<dbReference type="InterPro" id="IPR011990">
    <property type="entry name" value="TPR-like_helical_dom_sf"/>
</dbReference>
<dbReference type="Gene3D" id="1.25.40.10">
    <property type="entry name" value="Tetratricopeptide repeat domain"/>
    <property type="match status" value="1"/>
</dbReference>
<organism evidence="2 3">
    <name type="scientific">Acrocarpospora macrocephala</name>
    <dbReference type="NCBI Taxonomy" id="150177"/>
    <lineage>
        <taxon>Bacteria</taxon>
        <taxon>Bacillati</taxon>
        <taxon>Actinomycetota</taxon>
        <taxon>Actinomycetes</taxon>
        <taxon>Streptosporangiales</taxon>
        <taxon>Streptosporangiaceae</taxon>
        <taxon>Acrocarpospora</taxon>
    </lineage>
</organism>
<dbReference type="InterPro" id="IPR000792">
    <property type="entry name" value="Tscrpt_reg_LuxR_C"/>
</dbReference>
<dbReference type="InterPro" id="IPR016032">
    <property type="entry name" value="Sig_transdc_resp-reg_C-effctor"/>
</dbReference>
<dbReference type="Gene3D" id="3.40.50.300">
    <property type="entry name" value="P-loop containing nucleotide triphosphate hydrolases"/>
    <property type="match status" value="1"/>
</dbReference>
<accession>A0A5M3WDP3</accession>
<keyword evidence="3" id="KW-1185">Reference proteome</keyword>
<dbReference type="PROSITE" id="PS50043">
    <property type="entry name" value="HTH_LUXR_2"/>
    <property type="match status" value="1"/>
</dbReference>
<proteinExistence type="predicted"/>
<gene>
    <name evidence="2" type="ORF">Amac_007820</name>
</gene>
<dbReference type="CDD" id="cd06170">
    <property type="entry name" value="LuxR_C_like"/>
    <property type="match status" value="1"/>
</dbReference>
<dbReference type="PRINTS" id="PR00364">
    <property type="entry name" value="DISEASERSIST"/>
</dbReference>
<dbReference type="OrthoDB" id="3194665at2"/>
<dbReference type="Pfam" id="PF13401">
    <property type="entry name" value="AAA_22"/>
    <property type="match status" value="1"/>
</dbReference>
<dbReference type="RefSeq" id="WP_155352899.1">
    <property type="nucleotide sequence ID" value="NZ_BAAAHL010000077.1"/>
</dbReference>
<dbReference type="Gene3D" id="1.10.10.10">
    <property type="entry name" value="Winged helix-like DNA-binding domain superfamily/Winged helix DNA-binding domain"/>
    <property type="match status" value="1"/>
</dbReference>
<evidence type="ECO:0000313" key="3">
    <source>
        <dbReference type="Proteomes" id="UP000331127"/>
    </source>
</evidence>
<comment type="caution">
    <text evidence="2">The sequence shown here is derived from an EMBL/GenBank/DDBJ whole genome shotgun (WGS) entry which is preliminary data.</text>
</comment>
<dbReference type="InterPro" id="IPR027417">
    <property type="entry name" value="P-loop_NTPase"/>
</dbReference>
<evidence type="ECO:0000313" key="2">
    <source>
        <dbReference type="EMBL" id="GES07187.1"/>
    </source>
</evidence>
<sequence length="776" mass="84978">MGSPPSRLLPADLTPFIGRREEAADVRRLLESSRLLTLTGPGGIGKTRLALHTARTKHRAFPGGVWSVDLSTLTDPSLLPQTVSAAMGLPDVSSTSRTEALIDYLSDRQGLLLLDNCEHLVDSCAQLARALLRASESLRILTTSRQPLGVEGEQIFQVPPFTVPLETSAVAPAEALLRYESVSLFVSRAQAVFPGFRLDAGNGPLVARLCRDLEGIPLAIELAAVRMRSLSVEEIVARLDDRFQLLTIGHRGRETRQTSLTAMVEWSYDLLDPLDRTLWTRLTVFTGGFDLAAAEAVCCDGELPAESLLDRLHNLVERSIVIRDDRRYRMLETLRQFGRARLAGSGELEATRARHRDWCRALAARATTGWAESEQRHWSRRLEAERHNIRAAIEYCLTTPEEAIKGLYLAADLWPFWLVHAVSEGRRHVERLLAALPRGAEADAAKVRGLWLAGWLAFYQGDIAAAHRHGDESAALAERLGDDLSRAYATYVRGLAAACDHDYPGAKALLSAAREHYDRAGDRPGHWLVTADLAGVLGVLGEIDAGVALCGPAIEQCAGRGARWNQSYLQWILADLRRLQGDLDEATRLLKEILEINRDFDDPTVIGACLESLSWVASGREDADSAAWLLGAAHATWGKAGISLLQYAAWGEAHADACAYARASLGEAAFDETYQRGEHMTPATAIDHVLKKKASPHDSPARTHIDELTPRELEIAKLVSEGLTNKRIAQRLVIAQRTAEGHVERILRKLGCTSRAQVAAWWISHSGGPGTRSAAG</sequence>
<dbReference type="PANTHER" id="PTHR47691">
    <property type="entry name" value="REGULATOR-RELATED"/>
    <property type="match status" value="1"/>
</dbReference>
<dbReference type="PRINTS" id="PR00038">
    <property type="entry name" value="HTHLUXR"/>
</dbReference>
<dbReference type="InterPro" id="IPR036388">
    <property type="entry name" value="WH-like_DNA-bd_sf"/>
</dbReference>
<dbReference type="GO" id="GO:0016887">
    <property type="term" value="F:ATP hydrolysis activity"/>
    <property type="evidence" value="ECO:0007669"/>
    <property type="project" value="InterPro"/>
</dbReference>
<dbReference type="Pfam" id="PF00196">
    <property type="entry name" value="GerE"/>
    <property type="match status" value="1"/>
</dbReference>
<dbReference type="GO" id="GO:0003677">
    <property type="term" value="F:DNA binding"/>
    <property type="evidence" value="ECO:0007669"/>
    <property type="project" value="InterPro"/>
</dbReference>
<dbReference type="EMBL" id="BLAE01000005">
    <property type="protein sequence ID" value="GES07187.1"/>
    <property type="molecule type" value="Genomic_DNA"/>
</dbReference>
<protein>
    <submittedName>
        <fullName evidence="2">LuxR family transcriptional regulator</fullName>
    </submittedName>
</protein>
<feature type="domain" description="HTH luxR-type" evidence="1">
    <location>
        <begin position="701"/>
        <end position="766"/>
    </location>
</feature>
<reference evidence="2 3" key="1">
    <citation type="submission" date="2019-10" db="EMBL/GenBank/DDBJ databases">
        <title>Whole genome shotgun sequence of Acrocarpospora macrocephala NBRC 16266.</title>
        <authorList>
            <person name="Ichikawa N."/>
            <person name="Kimura A."/>
            <person name="Kitahashi Y."/>
            <person name="Komaki H."/>
            <person name="Oguchi A."/>
        </authorList>
    </citation>
    <scope>NUCLEOTIDE SEQUENCE [LARGE SCALE GENOMIC DNA]</scope>
    <source>
        <strain evidence="2 3">NBRC 16266</strain>
    </source>
</reference>
<dbReference type="GO" id="GO:0006355">
    <property type="term" value="P:regulation of DNA-templated transcription"/>
    <property type="evidence" value="ECO:0007669"/>
    <property type="project" value="InterPro"/>
</dbReference>
<dbReference type="SMART" id="SM00421">
    <property type="entry name" value="HTH_LUXR"/>
    <property type="match status" value="1"/>
</dbReference>
<dbReference type="SUPFAM" id="SSF46894">
    <property type="entry name" value="C-terminal effector domain of the bipartite response regulators"/>
    <property type="match status" value="1"/>
</dbReference>
<dbReference type="Proteomes" id="UP000331127">
    <property type="component" value="Unassembled WGS sequence"/>
</dbReference>
<dbReference type="InterPro" id="IPR049945">
    <property type="entry name" value="AAA_22"/>
</dbReference>
<dbReference type="AlphaFoldDB" id="A0A5M3WDP3"/>
<dbReference type="SUPFAM" id="SSF48452">
    <property type="entry name" value="TPR-like"/>
    <property type="match status" value="1"/>
</dbReference>